<keyword evidence="4" id="KW-1185">Reference proteome</keyword>
<dbReference type="EMBL" id="OZ035837">
    <property type="protein sequence ID" value="CAL1582355.1"/>
    <property type="molecule type" value="Genomic_DNA"/>
</dbReference>
<organism evidence="3 4">
    <name type="scientific">Knipowitschia caucasica</name>
    <name type="common">Caucasian dwarf goby</name>
    <name type="synonym">Pomatoschistus caucasicus</name>
    <dbReference type="NCBI Taxonomy" id="637954"/>
    <lineage>
        <taxon>Eukaryota</taxon>
        <taxon>Metazoa</taxon>
        <taxon>Chordata</taxon>
        <taxon>Craniata</taxon>
        <taxon>Vertebrata</taxon>
        <taxon>Euteleostomi</taxon>
        <taxon>Actinopterygii</taxon>
        <taxon>Neopterygii</taxon>
        <taxon>Teleostei</taxon>
        <taxon>Neoteleostei</taxon>
        <taxon>Acanthomorphata</taxon>
        <taxon>Gobiaria</taxon>
        <taxon>Gobiiformes</taxon>
        <taxon>Gobioidei</taxon>
        <taxon>Gobiidae</taxon>
        <taxon>Gobiinae</taxon>
        <taxon>Knipowitschia</taxon>
    </lineage>
</organism>
<evidence type="ECO:0000256" key="1">
    <source>
        <dbReference type="ARBA" id="ARBA00023054"/>
    </source>
</evidence>
<evidence type="ECO:0000313" key="4">
    <source>
        <dbReference type="Proteomes" id="UP001497482"/>
    </source>
</evidence>
<protein>
    <recommendedName>
        <fullName evidence="5">Coiled-coil domain-containing protein 89</fullName>
    </recommendedName>
</protein>
<gene>
    <name evidence="3" type="ORF">KC01_LOCUS12981</name>
</gene>
<proteinExistence type="predicted"/>
<name>A0AAV2K052_KNICA</name>
<dbReference type="PANTHER" id="PTHR34768:SF2">
    <property type="entry name" value="COILED-COIL DOMAIN CONTAINING 89"/>
    <property type="match status" value="1"/>
</dbReference>
<evidence type="ECO:0008006" key="5">
    <source>
        <dbReference type="Google" id="ProtNLM"/>
    </source>
</evidence>
<feature type="coiled-coil region" evidence="2">
    <location>
        <begin position="57"/>
        <end position="175"/>
    </location>
</feature>
<accession>A0AAV2K052</accession>
<dbReference type="Proteomes" id="UP001497482">
    <property type="component" value="Chromosome 15"/>
</dbReference>
<dbReference type="AlphaFoldDB" id="A0AAV2K052"/>
<sequence>MDQATMNNETCVEDFESMRLALEKLSVSPEGAGTDVDALRCRVDQQSTLISILKNRTDELLLRCQALQKINSELEETVTDTHKELEDERKNYETLEKRFMDLAANNEAIIKLQDKEASVQLLAQEIKQLKENYAQKEHKYSENIKGLEAKCLEQKNEFEAKEKSLIEKLRLLEEKQRISLVVCDDLKVQLIDTREEYTSKNTSMMESITALRKEKDHFLQISVERGKLIQEKQEDLNQMQIKLREEKKLRTKAEERFKQESQLVNADARVKTLQKDLDESTTKYQKLKKDFEAFKEHSTNLLIHERELNKKLRLMTG</sequence>
<keyword evidence="1 2" id="KW-0175">Coiled coil</keyword>
<evidence type="ECO:0000313" key="3">
    <source>
        <dbReference type="EMBL" id="CAL1582355.1"/>
    </source>
</evidence>
<feature type="coiled-coil region" evidence="2">
    <location>
        <begin position="229"/>
        <end position="290"/>
    </location>
</feature>
<dbReference type="PANTHER" id="PTHR34768">
    <property type="entry name" value="COILED-COIL DOMAIN-CONTAINING PROTEIN 89"/>
    <property type="match status" value="1"/>
</dbReference>
<dbReference type="InterPro" id="IPR043450">
    <property type="entry name" value="CCDC89-like"/>
</dbReference>
<reference evidence="3 4" key="1">
    <citation type="submission" date="2024-04" db="EMBL/GenBank/DDBJ databases">
        <authorList>
            <person name="Waldvogel A.-M."/>
            <person name="Schoenle A."/>
        </authorList>
    </citation>
    <scope>NUCLEOTIDE SEQUENCE [LARGE SCALE GENOMIC DNA]</scope>
</reference>
<evidence type="ECO:0000256" key="2">
    <source>
        <dbReference type="SAM" id="Coils"/>
    </source>
</evidence>